<dbReference type="EMBL" id="JH598325">
    <property type="status" value="NOT_ANNOTATED_CDS"/>
    <property type="molecule type" value="Genomic_DNA"/>
</dbReference>
<reference evidence="1" key="2">
    <citation type="submission" date="2015-06" db="UniProtKB">
        <authorList>
            <consortium name="EnsemblProtists"/>
        </authorList>
    </citation>
    <scope>IDENTIFICATION</scope>
    <source>
        <strain evidence="1">Emoy2</strain>
    </source>
</reference>
<organism evidence="1 2">
    <name type="scientific">Hyaloperonospora arabidopsidis (strain Emoy2)</name>
    <name type="common">Downy mildew agent</name>
    <name type="synonym">Peronospora arabidopsidis</name>
    <dbReference type="NCBI Taxonomy" id="559515"/>
    <lineage>
        <taxon>Eukaryota</taxon>
        <taxon>Sar</taxon>
        <taxon>Stramenopiles</taxon>
        <taxon>Oomycota</taxon>
        <taxon>Peronosporomycetes</taxon>
        <taxon>Peronosporales</taxon>
        <taxon>Peronosporaceae</taxon>
        <taxon>Hyaloperonospora</taxon>
    </lineage>
</organism>
<name>M4B540_HYAAE</name>
<dbReference type="EnsemblProtists" id="HpaT801390">
    <property type="protein sequence ID" value="HpaP801390"/>
    <property type="gene ID" value="HpaG801390"/>
</dbReference>
<dbReference type="Proteomes" id="UP000011713">
    <property type="component" value="Unassembled WGS sequence"/>
</dbReference>
<protein>
    <submittedName>
        <fullName evidence="1">Uncharacterized protein</fullName>
    </submittedName>
</protein>
<proteinExistence type="predicted"/>
<reference evidence="2" key="1">
    <citation type="journal article" date="2010" name="Science">
        <title>Signatures of adaptation to obligate biotrophy in the Hyaloperonospora arabidopsidis genome.</title>
        <authorList>
            <person name="Baxter L."/>
            <person name="Tripathy S."/>
            <person name="Ishaque N."/>
            <person name="Boot N."/>
            <person name="Cabral A."/>
            <person name="Kemen E."/>
            <person name="Thines M."/>
            <person name="Ah-Fong A."/>
            <person name="Anderson R."/>
            <person name="Badejoko W."/>
            <person name="Bittner-Eddy P."/>
            <person name="Boore J.L."/>
            <person name="Chibucos M.C."/>
            <person name="Coates M."/>
            <person name="Dehal P."/>
            <person name="Delehaunty K."/>
            <person name="Dong S."/>
            <person name="Downton P."/>
            <person name="Dumas B."/>
            <person name="Fabro G."/>
            <person name="Fronick C."/>
            <person name="Fuerstenberg S.I."/>
            <person name="Fulton L."/>
            <person name="Gaulin E."/>
            <person name="Govers F."/>
            <person name="Hughes L."/>
            <person name="Humphray S."/>
            <person name="Jiang R.H."/>
            <person name="Judelson H."/>
            <person name="Kamoun S."/>
            <person name="Kyung K."/>
            <person name="Meijer H."/>
            <person name="Minx P."/>
            <person name="Morris P."/>
            <person name="Nelson J."/>
            <person name="Phuntumart V."/>
            <person name="Qutob D."/>
            <person name="Rehmany A."/>
            <person name="Rougon-Cardoso A."/>
            <person name="Ryden P."/>
            <person name="Torto-Alalibo T."/>
            <person name="Studholme D."/>
            <person name="Wang Y."/>
            <person name="Win J."/>
            <person name="Wood J."/>
            <person name="Clifton S.W."/>
            <person name="Rogers J."/>
            <person name="Van den Ackerveken G."/>
            <person name="Jones J.D."/>
            <person name="McDowell J.M."/>
            <person name="Beynon J."/>
            <person name="Tyler B.M."/>
        </authorList>
    </citation>
    <scope>NUCLEOTIDE SEQUENCE [LARGE SCALE GENOMIC DNA]</scope>
    <source>
        <strain evidence="2">Emoy2</strain>
    </source>
</reference>
<evidence type="ECO:0000313" key="2">
    <source>
        <dbReference type="Proteomes" id="UP000011713"/>
    </source>
</evidence>
<dbReference type="HOGENOM" id="CLU_3072800_0_0_1"/>
<dbReference type="InParanoid" id="M4B540"/>
<keyword evidence="2" id="KW-1185">Reference proteome</keyword>
<dbReference type="VEuPathDB" id="FungiDB:HpaG801390"/>
<evidence type="ECO:0000313" key="1">
    <source>
        <dbReference type="EnsemblProtists" id="HpaP801390"/>
    </source>
</evidence>
<dbReference type="AlphaFoldDB" id="M4B540"/>
<sequence length="53" mass="5883">MSLAVFVREFHTLFICLFSSQSLPCLLTTNTRYHLFAASAASTGGFYVLCRSC</sequence>
<accession>M4B540</accession>